<keyword evidence="2" id="KW-1185">Reference proteome</keyword>
<dbReference type="HOGENOM" id="CLU_3182160_0_0_9"/>
<reference evidence="1 2" key="1">
    <citation type="submission" date="2013-02" db="EMBL/GenBank/DDBJ databases">
        <title>Genome sequence of Clostridium saccharoperbutylacetonicum N1-4(HMT).</title>
        <authorList>
            <person name="Poehlein A."/>
            <person name="Daniel R."/>
        </authorList>
    </citation>
    <scope>NUCLEOTIDE SEQUENCE [LARGE SCALE GENOMIC DNA]</scope>
    <source>
        <strain evidence="2">N1-4(HMT)</strain>
    </source>
</reference>
<protein>
    <submittedName>
        <fullName evidence="1">Uncharacterized protein</fullName>
    </submittedName>
</protein>
<evidence type="ECO:0000313" key="2">
    <source>
        <dbReference type="Proteomes" id="UP000011728"/>
    </source>
</evidence>
<organism evidence="1 2">
    <name type="scientific">Clostridium saccharoperbutylacetonicum N1-4(HMT)</name>
    <dbReference type="NCBI Taxonomy" id="931276"/>
    <lineage>
        <taxon>Bacteria</taxon>
        <taxon>Bacillati</taxon>
        <taxon>Bacillota</taxon>
        <taxon>Clostridia</taxon>
        <taxon>Eubacteriales</taxon>
        <taxon>Clostridiaceae</taxon>
        <taxon>Clostridium</taxon>
    </lineage>
</organism>
<dbReference type="KEGG" id="csr:Cspa_c31330"/>
<sequence>MDYKINSEIINTEGDVFLMLDEFLEKRDNEWWNKFYSNKEKEVPFF</sequence>
<gene>
    <name evidence="1" type="ORF">Cspa_c31330</name>
</gene>
<dbReference type="RefSeq" id="WP_015393213.1">
    <property type="nucleotide sequence ID" value="NC_020291.1"/>
</dbReference>
<dbReference type="Proteomes" id="UP000011728">
    <property type="component" value="Chromosome"/>
</dbReference>
<evidence type="ECO:0000313" key="1">
    <source>
        <dbReference type="EMBL" id="AGF56894.1"/>
    </source>
</evidence>
<accession>M1MG50</accession>
<proteinExistence type="predicted"/>
<dbReference type="PATRIC" id="fig|931276.5.peg.3156"/>
<name>M1MG50_9CLOT</name>
<dbReference type="AlphaFoldDB" id="M1MG50"/>
<dbReference type="EMBL" id="CP004121">
    <property type="protein sequence ID" value="AGF56894.1"/>
    <property type="molecule type" value="Genomic_DNA"/>
</dbReference>